<dbReference type="InterPro" id="IPR036465">
    <property type="entry name" value="vWFA_dom_sf"/>
</dbReference>
<dbReference type="Gene3D" id="3.40.50.410">
    <property type="entry name" value="von Willebrand factor, type A domain"/>
    <property type="match status" value="1"/>
</dbReference>
<proteinExistence type="predicted"/>
<dbReference type="Proteomes" id="UP001385951">
    <property type="component" value="Unassembled WGS sequence"/>
</dbReference>
<gene>
    <name evidence="3" type="ORF">QCA50_020500</name>
</gene>
<dbReference type="Pfam" id="PF08033">
    <property type="entry name" value="Sec23_BS"/>
    <property type="match status" value="1"/>
</dbReference>
<dbReference type="PANTHER" id="PTHR13803">
    <property type="entry name" value="SEC24-RELATED PROTEIN"/>
    <property type="match status" value="1"/>
</dbReference>
<dbReference type="AlphaFoldDB" id="A0AAW0FGX9"/>
<protein>
    <submittedName>
        <fullName evidence="3">Uncharacterized protein</fullName>
    </submittedName>
</protein>
<dbReference type="SUPFAM" id="SSF81995">
    <property type="entry name" value="beta-sandwich domain of Sec23/24"/>
    <property type="match status" value="1"/>
</dbReference>
<dbReference type="GO" id="GO:0008270">
    <property type="term" value="F:zinc ion binding"/>
    <property type="evidence" value="ECO:0007669"/>
    <property type="project" value="TreeGrafter"/>
</dbReference>
<dbReference type="SUPFAM" id="SSF53300">
    <property type="entry name" value="vWA-like"/>
    <property type="match status" value="1"/>
</dbReference>
<dbReference type="InterPro" id="IPR050550">
    <property type="entry name" value="SEC23_SEC24_subfamily"/>
</dbReference>
<dbReference type="EMBL" id="JASBNA010000113">
    <property type="protein sequence ID" value="KAK7676531.1"/>
    <property type="molecule type" value="Genomic_DNA"/>
</dbReference>
<name>A0AAW0FGX9_9APHY</name>
<reference evidence="3 4" key="1">
    <citation type="submission" date="2022-09" db="EMBL/GenBank/DDBJ databases">
        <authorList>
            <person name="Palmer J.M."/>
        </authorList>
    </citation>
    <scope>NUCLEOTIDE SEQUENCE [LARGE SCALE GENOMIC DNA]</scope>
    <source>
        <strain evidence="3 4">DSM 7382</strain>
    </source>
</reference>
<feature type="domain" description="Sec23/Sec24 beta-sandwich" evidence="2">
    <location>
        <begin position="268"/>
        <end position="346"/>
    </location>
</feature>
<accession>A0AAW0FGX9</accession>
<dbReference type="GO" id="GO:0090110">
    <property type="term" value="P:COPII-coated vesicle cargo loading"/>
    <property type="evidence" value="ECO:0007669"/>
    <property type="project" value="TreeGrafter"/>
</dbReference>
<dbReference type="GO" id="GO:0006886">
    <property type="term" value="P:intracellular protein transport"/>
    <property type="evidence" value="ECO:0007669"/>
    <property type="project" value="InterPro"/>
</dbReference>
<dbReference type="GO" id="GO:0030127">
    <property type="term" value="C:COPII vesicle coat"/>
    <property type="evidence" value="ECO:0007669"/>
    <property type="project" value="InterPro"/>
</dbReference>
<feature type="domain" description="Sec23/Sec24 trunk" evidence="1">
    <location>
        <begin position="90"/>
        <end position="261"/>
    </location>
</feature>
<evidence type="ECO:0000259" key="1">
    <source>
        <dbReference type="Pfam" id="PF04811"/>
    </source>
</evidence>
<keyword evidence="4" id="KW-1185">Reference proteome</keyword>
<dbReference type="InterPro" id="IPR006896">
    <property type="entry name" value="Sec23/24_trunk_dom"/>
</dbReference>
<evidence type="ECO:0000313" key="4">
    <source>
        <dbReference type="Proteomes" id="UP001385951"/>
    </source>
</evidence>
<comment type="caution">
    <text evidence="3">The sequence shown here is derived from an EMBL/GenBank/DDBJ whole genome shotgun (WGS) entry which is preliminary data.</text>
</comment>
<organism evidence="3 4">
    <name type="scientific">Cerrena zonata</name>
    <dbReference type="NCBI Taxonomy" id="2478898"/>
    <lineage>
        <taxon>Eukaryota</taxon>
        <taxon>Fungi</taxon>
        <taxon>Dikarya</taxon>
        <taxon>Basidiomycota</taxon>
        <taxon>Agaricomycotina</taxon>
        <taxon>Agaricomycetes</taxon>
        <taxon>Polyporales</taxon>
        <taxon>Cerrenaceae</taxon>
        <taxon>Cerrena</taxon>
    </lineage>
</organism>
<dbReference type="InterPro" id="IPR012990">
    <property type="entry name" value="Beta-sandwich_Sec23_24"/>
</dbReference>
<evidence type="ECO:0000313" key="3">
    <source>
        <dbReference type="EMBL" id="KAK7676531.1"/>
    </source>
</evidence>
<dbReference type="PANTHER" id="PTHR13803:SF4">
    <property type="entry name" value="SECRETORY 24CD, ISOFORM C"/>
    <property type="match status" value="1"/>
</dbReference>
<dbReference type="GO" id="GO:0000149">
    <property type="term" value="F:SNARE binding"/>
    <property type="evidence" value="ECO:0007669"/>
    <property type="project" value="TreeGrafter"/>
</dbReference>
<dbReference type="GO" id="GO:0070971">
    <property type="term" value="C:endoplasmic reticulum exit site"/>
    <property type="evidence" value="ECO:0007669"/>
    <property type="project" value="TreeGrafter"/>
</dbReference>
<sequence length="351" mass="38870">MDYTSMINPATGQRIDRDIKPELHRGVYDIMVPKEYNVGGASAENKELHHVFLIDVSENSVKHSLPVLVADAIRATLYNFEDSDSPSRKFEDLEDPFVPFNEGLFVDPEESRLVIEDALNNLESLTSQETLAESEPCFAAACRYATMCLESVGGGKITSILSALPSWGPGGLKFKDNRAIGRGPSPEVEKRVFLPDNEYYKSLAKDFLSKNVGLDVLVVCNLAVDLSNIGWLANVSGGSVYKYSDFEFERDGRNFTSKFVNCVNKTTGYQGQLKLRCSNGLQVAQYYGTSSSISELSVIGGTVQDPVLPILNEDQTFTVLLQYDGDLNTKYDCHFQAALLYTDQQGFVKLE</sequence>
<dbReference type="Pfam" id="PF04811">
    <property type="entry name" value="Sec23_trunk"/>
    <property type="match status" value="1"/>
</dbReference>
<evidence type="ECO:0000259" key="2">
    <source>
        <dbReference type="Pfam" id="PF08033"/>
    </source>
</evidence>